<protein>
    <submittedName>
        <fullName evidence="2">Stage II sporulation protein E (SpoIIE)</fullName>
    </submittedName>
</protein>
<dbReference type="OrthoDB" id="1090916at2"/>
<feature type="domain" description="PPM-type phosphatase" evidence="1">
    <location>
        <begin position="34"/>
        <end position="218"/>
    </location>
</feature>
<dbReference type="PANTHER" id="PTHR35801">
    <property type="entry name" value="PHOSPHOSERINE PHOSPHATASE RSBX"/>
    <property type="match status" value="1"/>
</dbReference>
<proteinExistence type="predicted"/>
<dbReference type="InterPro" id="IPR039248">
    <property type="entry name" value="Ptase_RsbX"/>
</dbReference>
<dbReference type="STRING" id="341036.SAMN05660649_02679"/>
<reference evidence="3" key="1">
    <citation type="submission" date="2016-10" db="EMBL/GenBank/DDBJ databases">
        <authorList>
            <person name="Varghese N."/>
            <person name="Submissions S."/>
        </authorList>
    </citation>
    <scope>NUCLEOTIDE SEQUENCE [LARGE SCALE GENOMIC DNA]</scope>
    <source>
        <strain evidence="3">DSM 17038</strain>
    </source>
</reference>
<dbReference type="InterPro" id="IPR001932">
    <property type="entry name" value="PPM-type_phosphatase-like_dom"/>
</dbReference>
<dbReference type="PANTHER" id="PTHR35801:SF1">
    <property type="entry name" value="PHOSPHOSERINE PHOSPHATASE RSBX"/>
    <property type="match status" value="1"/>
</dbReference>
<dbReference type="EMBL" id="FOOX01000009">
    <property type="protein sequence ID" value="SFG77716.1"/>
    <property type="molecule type" value="Genomic_DNA"/>
</dbReference>
<dbReference type="RefSeq" id="WP_092471885.1">
    <property type="nucleotide sequence ID" value="NZ_FOOX01000009.1"/>
</dbReference>
<evidence type="ECO:0000313" key="2">
    <source>
        <dbReference type="EMBL" id="SFG77716.1"/>
    </source>
</evidence>
<evidence type="ECO:0000259" key="1">
    <source>
        <dbReference type="Pfam" id="PF07228"/>
    </source>
</evidence>
<dbReference type="Pfam" id="PF07228">
    <property type="entry name" value="SpoIIE"/>
    <property type="match status" value="1"/>
</dbReference>
<sequence length="382" mass="41453">MKICVDIGTARLVKYGEELCGDSIEVVHTGTDHIIVVADGLGSGVKANILSRLTAKTASTMLKMGGRIEDVMETLGQTLPICRVRKLAYSTFTVLQLKQDGCAYLIEYENPAVFFGRHNTIIGLETNKRNIGGKVIRESFFNVHADNWLVIVSDGVLYAGAGKTWDMGLGRERMTAYLTDTFSMQKGAAEWAGEIACLCNNIYAGKPGDDASIAVIKVRRPKRVTVLIGPPQNKEEDIMVVDRFMRSEGVKVVCGGTTGNIVGRVLGRNVRVDLSSRTERVPPVGIIPGIDLVTEGAITLVDALDLLKSRPGIKDFSGRDGASRLAALLAAADSVHFIIGQATNPGQQGTGVPTIYIYKRYIIRDLIRVLQEAGKTVTEEYH</sequence>
<dbReference type="Proteomes" id="UP000199337">
    <property type="component" value="Unassembled WGS sequence"/>
</dbReference>
<gene>
    <name evidence="2" type="ORF">SAMN05660649_02679</name>
</gene>
<dbReference type="AlphaFoldDB" id="A0A1I2US16"/>
<dbReference type="SUPFAM" id="SSF81606">
    <property type="entry name" value="PP2C-like"/>
    <property type="match status" value="1"/>
</dbReference>
<organism evidence="2 3">
    <name type="scientific">Desulfotruncus arcticus DSM 17038</name>
    <dbReference type="NCBI Taxonomy" id="1121424"/>
    <lineage>
        <taxon>Bacteria</taxon>
        <taxon>Bacillati</taxon>
        <taxon>Bacillota</taxon>
        <taxon>Clostridia</taxon>
        <taxon>Eubacteriales</taxon>
        <taxon>Desulfallaceae</taxon>
        <taxon>Desulfotruncus</taxon>
    </lineage>
</organism>
<name>A0A1I2US16_9FIRM</name>
<dbReference type="Gene3D" id="3.60.40.10">
    <property type="entry name" value="PPM-type phosphatase domain"/>
    <property type="match status" value="1"/>
</dbReference>
<accession>A0A1I2US16</accession>
<evidence type="ECO:0000313" key="3">
    <source>
        <dbReference type="Proteomes" id="UP000199337"/>
    </source>
</evidence>
<keyword evidence="3" id="KW-1185">Reference proteome</keyword>
<dbReference type="InterPro" id="IPR036457">
    <property type="entry name" value="PPM-type-like_dom_sf"/>
</dbReference>